<dbReference type="AlphaFoldDB" id="A0A2H1VNI0"/>
<sequence>MFVDITKILQTAVLNSSNTMDFENIQTMDPKILHHRVGITHNAFEQVIRETPSLQQEVTDPNTAIAIFLMKLRTGESNERLSNESPYARKENEYCAKCLVQDFVPRHLGLDHISRNEVVAKNLSVPNGLFGNPDAPLQERKAILVIDGTYVYTQKSSNFLFQRKTYSLHKYTNLLKPFLIVCCDGYILDVTGLTQQQHRMPL</sequence>
<organism evidence="1">
    <name type="scientific">Spodoptera frugiperda</name>
    <name type="common">Fall armyworm</name>
    <dbReference type="NCBI Taxonomy" id="7108"/>
    <lineage>
        <taxon>Eukaryota</taxon>
        <taxon>Metazoa</taxon>
        <taxon>Ecdysozoa</taxon>
        <taxon>Arthropoda</taxon>
        <taxon>Hexapoda</taxon>
        <taxon>Insecta</taxon>
        <taxon>Pterygota</taxon>
        <taxon>Neoptera</taxon>
        <taxon>Endopterygota</taxon>
        <taxon>Lepidoptera</taxon>
        <taxon>Glossata</taxon>
        <taxon>Ditrysia</taxon>
        <taxon>Noctuoidea</taxon>
        <taxon>Noctuidae</taxon>
        <taxon>Amphipyrinae</taxon>
        <taxon>Spodoptera</taxon>
    </lineage>
</organism>
<gene>
    <name evidence="1" type="ORF">SFRICE_040660</name>
</gene>
<proteinExistence type="predicted"/>
<evidence type="ECO:0000313" key="1">
    <source>
        <dbReference type="EMBL" id="SOQ42012.1"/>
    </source>
</evidence>
<dbReference type="EMBL" id="ODYU01003355">
    <property type="protein sequence ID" value="SOQ42012.1"/>
    <property type="molecule type" value="Genomic_DNA"/>
</dbReference>
<protein>
    <submittedName>
        <fullName evidence="1">SFRICE_040660</fullName>
    </submittedName>
</protein>
<accession>A0A2H1VNI0</accession>
<reference evidence="1" key="1">
    <citation type="submission" date="2016-07" db="EMBL/GenBank/DDBJ databases">
        <authorList>
            <person name="Bretaudeau A."/>
        </authorList>
    </citation>
    <scope>NUCLEOTIDE SEQUENCE</scope>
    <source>
        <strain evidence="1">Rice</strain>
        <tissue evidence="1">Whole body</tissue>
    </source>
</reference>
<name>A0A2H1VNI0_SPOFR</name>